<dbReference type="Proteomes" id="UP000807716">
    <property type="component" value="Unassembled WGS sequence"/>
</dbReference>
<feature type="transmembrane region" description="Helical" evidence="2">
    <location>
        <begin position="317"/>
        <end position="338"/>
    </location>
</feature>
<keyword evidence="2" id="KW-0472">Membrane</keyword>
<keyword evidence="2" id="KW-0812">Transmembrane</keyword>
<name>A0A9P6UCH2_9FUNG</name>
<evidence type="ECO:0000313" key="4">
    <source>
        <dbReference type="EMBL" id="KAG0269055.1"/>
    </source>
</evidence>
<dbReference type="InterPro" id="IPR011043">
    <property type="entry name" value="Gal_Oxase/kelch_b-propeller"/>
</dbReference>
<dbReference type="SUPFAM" id="SSF50965">
    <property type="entry name" value="Galactose oxidase, central domain"/>
    <property type="match status" value="1"/>
</dbReference>
<feature type="compositionally biased region" description="Acidic residues" evidence="1">
    <location>
        <begin position="418"/>
        <end position="427"/>
    </location>
</feature>
<organism evidence="4 5">
    <name type="scientific">Actinomortierella ambigua</name>
    <dbReference type="NCBI Taxonomy" id="1343610"/>
    <lineage>
        <taxon>Eukaryota</taxon>
        <taxon>Fungi</taxon>
        <taxon>Fungi incertae sedis</taxon>
        <taxon>Mucoromycota</taxon>
        <taxon>Mortierellomycotina</taxon>
        <taxon>Mortierellomycetes</taxon>
        <taxon>Mortierellales</taxon>
        <taxon>Mortierellaceae</taxon>
        <taxon>Actinomortierella</taxon>
    </lineage>
</organism>
<keyword evidence="3" id="KW-0732">Signal</keyword>
<dbReference type="AlphaFoldDB" id="A0A9P6UCH2"/>
<sequence>MKAQIRSRMQCLLLLAVALGTVAAETALIPRPRSAASYAKFHNKLYIHAGYGGNIQPIPYTQLYALDLSKPWKSTSPAWLRISEGPDFGNNRTYSTVSHDGKILMIMPGIRTPGYLYYIEQDLWVQINATFRKSTMDAFPVTLGESGAVLITAGSRDDQYALSVNEYDIYSLAGDNTTTRDLPATVSSGPLFMPNRQDYRAVWSHYLERAVLYGGRAETSEESRWVSDTVSLYDPLKDQWSEMSGYKALVTLPEGSQNLNTSNQTIDFDKISSPVEIYNISSNAWVADYEPTEEYMNPYNPNLRRKSESEEPNTKHIVGGAVGAVVVVMAALIGVFVWKRKRSRKHDTINSSSVDDDRDNDANTRLQSILKHASRRTTPGAKHTAPSPMALEATAPKVTSEPHFPEWGTNYDQYATDESPEWCDGNDTDNYTTTTTTTATASPTVQTIDPTRAARATRALQSTITQPMSPHSPPTRSPTLMYDYYHMPSPATATIGYETETESETETEMSSTVASPPLPGMMRPPPRNPQAFSDKQELAESLSEFDTKEWEPDAAGPAVGSHDRSSLV</sequence>
<dbReference type="EMBL" id="JAAAJB010000035">
    <property type="protein sequence ID" value="KAG0269055.1"/>
    <property type="molecule type" value="Genomic_DNA"/>
</dbReference>
<accession>A0A9P6UCH2</accession>
<feature type="compositionally biased region" description="Pro residues" evidence="1">
    <location>
        <begin position="516"/>
        <end position="528"/>
    </location>
</feature>
<comment type="caution">
    <text evidence="4">The sequence shown here is derived from an EMBL/GenBank/DDBJ whole genome shotgun (WGS) entry which is preliminary data.</text>
</comment>
<gene>
    <name evidence="4" type="ORF">DFQ27_004987</name>
</gene>
<dbReference type="Gene3D" id="2.120.10.80">
    <property type="entry name" value="Kelch-type beta propeller"/>
    <property type="match status" value="1"/>
</dbReference>
<dbReference type="OrthoDB" id="10488343at2759"/>
<dbReference type="InterPro" id="IPR015915">
    <property type="entry name" value="Kelch-typ_b-propeller"/>
</dbReference>
<protein>
    <submittedName>
        <fullName evidence="4">Uncharacterized protein</fullName>
    </submittedName>
</protein>
<evidence type="ECO:0000313" key="5">
    <source>
        <dbReference type="Proteomes" id="UP000807716"/>
    </source>
</evidence>
<proteinExistence type="predicted"/>
<feature type="compositionally biased region" description="Low complexity" evidence="1">
    <location>
        <begin position="432"/>
        <end position="441"/>
    </location>
</feature>
<feature type="chain" id="PRO_5040156919" evidence="3">
    <location>
        <begin position="25"/>
        <end position="568"/>
    </location>
</feature>
<feature type="signal peptide" evidence="3">
    <location>
        <begin position="1"/>
        <end position="24"/>
    </location>
</feature>
<evidence type="ECO:0000256" key="3">
    <source>
        <dbReference type="SAM" id="SignalP"/>
    </source>
</evidence>
<feature type="region of interest" description="Disordered" evidence="1">
    <location>
        <begin position="369"/>
        <end position="447"/>
    </location>
</feature>
<keyword evidence="2" id="KW-1133">Transmembrane helix</keyword>
<keyword evidence="5" id="KW-1185">Reference proteome</keyword>
<evidence type="ECO:0000256" key="1">
    <source>
        <dbReference type="SAM" id="MobiDB-lite"/>
    </source>
</evidence>
<feature type="region of interest" description="Disordered" evidence="1">
    <location>
        <begin position="498"/>
        <end position="568"/>
    </location>
</feature>
<evidence type="ECO:0000256" key="2">
    <source>
        <dbReference type="SAM" id="Phobius"/>
    </source>
</evidence>
<reference evidence="4" key="1">
    <citation type="journal article" date="2020" name="Fungal Divers.">
        <title>Resolving the Mortierellaceae phylogeny through synthesis of multi-gene phylogenetics and phylogenomics.</title>
        <authorList>
            <person name="Vandepol N."/>
            <person name="Liber J."/>
            <person name="Desiro A."/>
            <person name="Na H."/>
            <person name="Kennedy M."/>
            <person name="Barry K."/>
            <person name="Grigoriev I.V."/>
            <person name="Miller A.N."/>
            <person name="O'Donnell K."/>
            <person name="Stajich J.E."/>
            <person name="Bonito G."/>
        </authorList>
    </citation>
    <scope>NUCLEOTIDE SEQUENCE</scope>
    <source>
        <strain evidence="4">BC1065</strain>
    </source>
</reference>